<reference evidence="1" key="1">
    <citation type="submission" date="2020-02" db="EMBL/GenBank/DDBJ databases">
        <authorList>
            <person name="Meier V. D."/>
        </authorList>
    </citation>
    <scope>NUCLEOTIDE SEQUENCE</scope>
    <source>
        <strain evidence="1">AVDCRST_MAG08</strain>
    </source>
</reference>
<sequence>MAGRRPLIASLLAAALPAAGASTTPALYA</sequence>
<organism evidence="1">
    <name type="scientific">uncultured Acetobacteraceae bacterium</name>
    <dbReference type="NCBI Taxonomy" id="169975"/>
    <lineage>
        <taxon>Bacteria</taxon>
        <taxon>Pseudomonadati</taxon>
        <taxon>Pseudomonadota</taxon>
        <taxon>Alphaproteobacteria</taxon>
        <taxon>Acetobacterales</taxon>
        <taxon>Acetobacteraceae</taxon>
        <taxon>environmental samples</taxon>
    </lineage>
</organism>
<protein>
    <submittedName>
        <fullName evidence="1">Uncharacterized protein</fullName>
    </submittedName>
</protein>
<dbReference type="EMBL" id="CADCTG010000069">
    <property type="protein sequence ID" value="CAA9221273.1"/>
    <property type="molecule type" value="Genomic_DNA"/>
</dbReference>
<accession>A0A6J4HD61</accession>
<evidence type="ECO:0000313" key="1">
    <source>
        <dbReference type="EMBL" id="CAA9221273.1"/>
    </source>
</evidence>
<gene>
    <name evidence="1" type="ORF">AVDCRST_MAG08-597</name>
</gene>
<name>A0A6J4HD61_9PROT</name>
<dbReference type="AlphaFoldDB" id="A0A6J4HD61"/>
<feature type="non-terminal residue" evidence="1">
    <location>
        <position position="29"/>
    </location>
</feature>
<proteinExistence type="predicted"/>